<protein>
    <submittedName>
        <fullName evidence="2">AAA family ATPase</fullName>
    </submittedName>
</protein>
<dbReference type="GO" id="GO:0016887">
    <property type="term" value="F:ATP hydrolysis activity"/>
    <property type="evidence" value="ECO:0007669"/>
    <property type="project" value="InterPro"/>
</dbReference>
<proteinExistence type="predicted"/>
<dbReference type="PANTHER" id="PTHR43581">
    <property type="entry name" value="ATP/GTP PHOSPHATASE"/>
    <property type="match status" value="1"/>
</dbReference>
<evidence type="ECO:0000313" key="3">
    <source>
        <dbReference type="Proteomes" id="UP000568751"/>
    </source>
</evidence>
<comment type="caution">
    <text evidence="2">The sequence shown here is derived from an EMBL/GenBank/DDBJ whole genome shotgun (WGS) entry which is preliminary data.</text>
</comment>
<feature type="domain" description="ATPase AAA-type core" evidence="1">
    <location>
        <begin position="218"/>
        <end position="291"/>
    </location>
</feature>
<organism evidence="2 3">
    <name type="scientific">Candidatus Thiodubiliella endoseptemdiera</name>
    <dbReference type="NCBI Taxonomy" id="2738886"/>
    <lineage>
        <taxon>Bacteria</taxon>
        <taxon>Pseudomonadati</taxon>
        <taxon>Pseudomonadota</taxon>
        <taxon>Gammaproteobacteria</taxon>
        <taxon>Candidatus Pseudothioglobaceae</taxon>
        <taxon>Candidatus Thiodubiliella</taxon>
    </lineage>
</organism>
<dbReference type="Proteomes" id="UP000568751">
    <property type="component" value="Unassembled WGS sequence"/>
</dbReference>
<dbReference type="PANTHER" id="PTHR43581:SF4">
    <property type="entry name" value="ATP_GTP PHOSPHATASE"/>
    <property type="match status" value="1"/>
</dbReference>
<dbReference type="InterPro" id="IPR003959">
    <property type="entry name" value="ATPase_AAA_core"/>
</dbReference>
<reference evidence="2 3" key="1">
    <citation type="submission" date="2020-05" db="EMBL/GenBank/DDBJ databases">
        <title>Horizontal transmission and recombination maintain forever young bacterial symbiont genomes.</title>
        <authorList>
            <person name="Russell S.L."/>
            <person name="Pepper-Tunick E."/>
            <person name="Svedberg J."/>
            <person name="Byrne A."/>
            <person name="Ruelas Castillo J."/>
            <person name="Vollmers C."/>
            <person name="Beinart R.A."/>
            <person name="Corbett-Detig R."/>
        </authorList>
    </citation>
    <scope>NUCLEOTIDE SEQUENCE [LARGE SCALE GENOMIC DNA]</scope>
    <source>
        <strain evidence="2">455</strain>
    </source>
</reference>
<dbReference type="AlphaFoldDB" id="A0A853F2A8"/>
<gene>
    <name evidence="2" type="ORF">H0A76_07775</name>
</gene>
<dbReference type="InterPro" id="IPR027417">
    <property type="entry name" value="P-loop_NTPase"/>
</dbReference>
<dbReference type="GO" id="GO:0005524">
    <property type="term" value="F:ATP binding"/>
    <property type="evidence" value="ECO:0007669"/>
    <property type="project" value="InterPro"/>
</dbReference>
<dbReference type="Gene3D" id="3.40.50.300">
    <property type="entry name" value="P-loop containing nucleotide triphosphate hydrolases"/>
    <property type="match status" value="2"/>
</dbReference>
<dbReference type="Pfam" id="PF13304">
    <property type="entry name" value="AAA_21"/>
    <property type="match status" value="1"/>
</dbReference>
<sequence>MNEHFIKNIEIEKFKCFKNFKAEGFSRVNLITGKNNVGKTAFMEACFLLASAFNIFKEHNYTENKGAGIDRPWFHFELIKLLLEVQQNREKTNFILPWLKEELKINIDNFEIAINKKFRLRLQDTALAPEHFGTSAWGNWGYIDIANFRKHKGYDKIYTKNHLPVIKHQGFVSICDNSKRLHDMIGDLKINNQIEEINNILDEMFNFDTIDVIKDSIMLRNTGKFINFSELGDGTKHFVNMIIVLSSNKNTTIYLDEIDNGIHHSKLDELWEVILKTSKQLNVQVFATTHSKECIESYARVAKKLQDAEIALIELGKKDKNIDSIVFDYNGIMHHIEQKLEVRGW</sequence>
<name>A0A853F2A8_9GAMM</name>
<dbReference type="InterPro" id="IPR051396">
    <property type="entry name" value="Bact_Antivir_Def_Nuclease"/>
</dbReference>
<evidence type="ECO:0000259" key="1">
    <source>
        <dbReference type="Pfam" id="PF13304"/>
    </source>
</evidence>
<dbReference type="EMBL" id="JACCHT010000001">
    <property type="protein sequence ID" value="NYT27792.1"/>
    <property type="molecule type" value="Genomic_DNA"/>
</dbReference>
<accession>A0A853F2A8</accession>
<evidence type="ECO:0000313" key="2">
    <source>
        <dbReference type="EMBL" id="NYT27792.1"/>
    </source>
</evidence>
<dbReference type="SUPFAM" id="SSF52540">
    <property type="entry name" value="P-loop containing nucleoside triphosphate hydrolases"/>
    <property type="match status" value="1"/>
</dbReference>